<dbReference type="InterPro" id="IPR029044">
    <property type="entry name" value="Nucleotide-diphossugar_trans"/>
</dbReference>
<dbReference type="CDD" id="cd02503">
    <property type="entry name" value="MobA"/>
    <property type="match status" value="1"/>
</dbReference>
<keyword evidence="5 8" id="KW-0460">Magnesium</keyword>
<evidence type="ECO:0000256" key="1">
    <source>
        <dbReference type="ARBA" id="ARBA00022490"/>
    </source>
</evidence>
<evidence type="ECO:0000256" key="5">
    <source>
        <dbReference type="ARBA" id="ARBA00022842"/>
    </source>
</evidence>
<comment type="catalytic activity">
    <reaction evidence="8">
        <text>Mo-molybdopterin + GTP + H(+) = Mo-molybdopterin guanine dinucleotide + diphosphate</text>
        <dbReference type="Rhea" id="RHEA:34243"/>
        <dbReference type="ChEBI" id="CHEBI:15378"/>
        <dbReference type="ChEBI" id="CHEBI:33019"/>
        <dbReference type="ChEBI" id="CHEBI:37565"/>
        <dbReference type="ChEBI" id="CHEBI:71302"/>
        <dbReference type="ChEBI" id="CHEBI:71310"/>
        <dbReference type="EC" id="2.7.7.77"/>
    </reaction>
</comment>
<dbReference type="HAMAP" id="MF_00316">
    <property type="entry name" value="MobA"/>
    <property type="match status" value="1"/>
</dbReference>
<keyword evidence="1 8" id="KW-0963">Cytoplasm</keyword>
<dbReference type="EMBL" id="AP018694">
    <property type="protein sequence ID" value="BBE19646.1"/>
    <property type="molecule type" value="Genomic_DNA"/>
</dbReference>
<accession>A0A5K7SDV2</accession>
<keyword evidence="6 8" id="KW-0342">GTP-binding</keyword>
<evidence type="ECO:0000256" key="6">
    <source>
        <dbReference type="ARBA" id="ARBA00023134"/>
    </source>
</evidence>
<dbReference type="KEGG" id="anf:AQPE_3833"/>
<dbReference type="InterPro" id="IPR013482">
    <property type="entry name" value="Molybde_CF_guanTrfase"/>
</dbReference>
<evidence type="ECO:0000313" key="10">
    <source>
        <dbReference type="EMBL" id="BBE19646.1"/>
    </source>
</evidence>
<keyword evidence="11" id="KW-1185">Reference proteome</keyword>
<dbReference type="Gene3D" id="3.90.550.10">
    <property type="entry name" value="Spore Coat Polysaccharide Biosynthesis Protein SpsA, Chain A"/>
    <property type="match status" value="1"/>
</dbReference>
<dbReference type="AlphaFoldDB" id="A0A5K7SDV2"/>
<dbReference type="GO" id="GO:0006777">
    <property type="term" value="P:Mo-molybdopterin cofactor biosynthetic process"/>
    <property type="evidence" value="ECO:0007669"/>
    <property type="project" value="UniProtKB-KW"/>
</dbReference>
<evidence type="ECO:0000259" key="9">
    <source>
        <dbReference type="Pfam" id="PF12804"/>
    </source>
</evidence>
<keyword evidence="4 8" id="KW-0547">Nucleotide-binding</keyword>
<dbReference type="GO" id="GO:0046872">
    <property type="term" value="F:metal ion binding"/>
    <property type="evidence" value="ECO:0007669"/>
    <property type="project" value="UniProtKB-KW"/>
</dbReference>
<comment type="function">
    <text evidence="8">Transfers a GMP moiety from GTP to Mo-molybdopterin (Mo-MPT) cofactor (Moco or molybdenum cofactor) to form Mo-molybdopterin guanine dinucleotide (Mo-MGD) cofactor.</text>
</comment>
<comment type="cofactor">
    <cofactor evidence="8">
        <name>Mg(2+)</name>
        <dbReference type="ChEBI" id="CHEBI:18420"/>
    </cofactor>
</comment>
<dbReference type="PANTHER" id="PTHR19136:SF81">
    <property type="entry name" value="MOLYBDENUM COFACTOR GUANYLYLTRANSFERASE"/>
    <property type="match status" value="1"/>
</dbReference>
<organism evidence="10 11">
    <name type="scientific">Aquipluma nitroreducens</name>
    <dbReference type="NCBI Taxonomy" id="2010828"/>
    <lineage>
        <taxon>Bacteria</taxon>
        <taxon>Pseudomonadati</taxon>
        <taxon>Bacteroidota</taxon>
        <taxon>Bacteroidia</taxon>
        <taxon>Marinilabiliales</taxon>
        <taxon>Prolixibacteraceae</taxon>
        <taxon>Aquipluma</taxon>
    </lineage>
</organism>
<name>A0A5K7SDV2_9BACT</name>
<evidence type="ECO:0000256" key="4">
    <source>
        <dbReference type="ARBA" id="ARBA00022741"/>
    </source>
</evidence>
<evidence type="ECO:0000256" key="7">
    <source>
        <dbReference type="ARBA" id="ARBA00023150"/>
    </source>
</evidence>
<gene>
    <name evidence="8" type="primary">mobA</name>
    <name evidence="10" type="ORF">AQPE_3833</name>
</gene>
<reference evidence="10" key="1">
    <citation type="journal article" date="2020" name="Int. J. Syst. Evol. Microbiol.">
        <title>Aquipluma nitroreducens gen. nov. sp. nov., a novel facultatively anaerobic bacterium isolated from a freshwater lake.</title>
        <authorList>
            <person name="Watanabe M."/>
            <person name="Kojima H."/>
            <person name="Fukui M."/>
        </authorList>
    </citation>
    <scope>NUCLEOTIDE SEQUENCE</scope>
    <source>
        <strain evidence="10">MeG22</strain>
    </source>
</reference>
<keyword evidence="2 8" id="KW-0808">Transferase</keyword>
<feature type="binding site" evidence="8">
    <location>
        <begin position="24"/>
        <end position="26"/>
    </location>
    <ligand>
        <name>GTP</name>
        <dbReference type="ChEBI" id="CHEBI:37565"/>
    </ligand>
</feature>
<evidence type="ECO:0000256" key="3">
    <source>
        <dbReference type="ARBA" id="ARBA00022723"/>
    </source>
</evidence>
<evidence type="ECO:0000256" key="2">
    <source>
        <dbReference type="ARBA" id="ARBA00022679"/>
    </source>
</evidence>
<feature type="domain" description="MobA-like NTP transferase" evidence="9">
    <location>
        <begin position="21"/>
        <end position="172"/>
    </location>
</feature>
<protein>
    <recommendedName>
        <fullName evidence="8">Probable molybdenum cofactor guanylyltransferase</fullName>
        <shortName evidence="8">MoCo guanylyltransferase</shortName>
        <ecNumber evidence="8">2.7.7.77</ecNumber>
    </recommendedName>
    <alternativeName>
        <fullName evidence="8">GTP:molybdopterin guanylyltransferase</fullName>
    </alternativeName>
    <alternativeName>
        <fullName evidence="8">Mo-MPT guanylyltransferase</fullName>
    </alternativeName>
    <alternativeName>
        <fullName evidence="8">Molybdopterin guanylyltransferase</fullName>
    </alternativeName>
    <alternativeName>
        <fullName evidence="8">Molybdopterin-guanine dinucleotide synthase</fullName>
        <shortName evidence="8">MGD synthase</shortName>
    </alternativeName>
</protein>
<dbReference type="EC" id="2.7.7.77" evidence="8"/>
<dbReference type="SUPFAM" id="SSF53448">
    <property type="entry name" value="Nucleotide-diphospho-sugar transferases"/>
    <property type="match status" value="1"/>
</dbReference>
<feature type="binding site" evidence="8">
    <location>
        <position position="80"/>
    </location>
    <ligand>
        <name>GTP</name>
        <dbReference type="ChEBI" id="CHEBI:37565"/>
    </ligand>
</feature>
<proteinExistence type="inferred from homology"/>
<evidence type="ECO:0000256" key="8">
    <source>
        <dbReference type="HAMAP-Rule" id="MF_00316"/>
    </source>
</evidence>
<feature type="binding site" evidence="8">
    <location>
        <position position="109"/>
    </location>
    <ligand>
        <name>GTP</name>
        <dbReference type="ChEBI" id="CHEBI:37565"/>
    </ligand>
</feature>
<dbReference type="GO" id="GO:0061603">
    <property type="term" value="F:molybdenum cofactor guanylyltransferase activity"/>
    <property type="evidence" value="ECO:0007669"/>
    <property type="project" value="UniProtKB-EC"/>
</dbReference>
<comment type="similarity">
    <text evidence="8">Belongs to the MobA family.</text>
</comment>
<keyword evidence="7 8" id="KW-0501">Molybdenum cofactor biosynthesis</keyword>
<keyword evidence="3 8" id="KW-0479">Metal-binding</keyword>
<dbReference type="GO" id="GO:0005525">
    <property type="term" value="F:GTP binding"/>
    <property type="evidence" value="ECO:0007669"/>
    <property type="project" value="UniProtKB-UniRule"/>
</dbReference>
<sequence>MVSLYFLRTFVSMTDNLNISGFILAGGKSSRMGTDKALLMFQDKPLLQHMIKRIEPFCDKVAISGQNSEYANFKVEMIPDLYSGCGPMAGIFSALKYSGSDWNLLVSVDVPFVNDELFFYLISNIGEYDCIIPEHTSGVEPLIALYNRRILPVVEEMIKSGDYRLTNLLSKLNTSYLDCNELIKKHPRLFANINRMEDYQSI</sequence>
<dbReference type="Proteomes" id="UP001193389">
    <property type="component" value="Chromosome"/>
</dbReference>
<feature type="binding site" evidence="8">
    <location>
        <position position="109"/>
    </location>
    <ligand>
        <name>Mg(2+)</name>
        <dbReference type="ChEBI" id="CHEBI:18420"/>
    </ligand>
</feature>
<comment type="subcellular location">
    <subcellularLocation>
        <location evidence="8">Cytoplasm</location>
    </subcellularLocation>
</comment>
<comment type="caution">
    <text evidence="8">Lacks conserved residue(s) required for the propagation of feature annotation.</text>
</comment>
<dbReference type="PANTHER" id="PTHR19136">
    <property type="entry name" value="MOLYBDENUM COFACTOR GUANYLYLTRANSFERASE"/>
    <property type="match status" value="1"/>
</dbReference>
<evidence type="ECO:0000313" key="11">
    <source>
        <dbReference type="Proteomes" id="UP001193389"/>
    </source>
</evidence>
<dbReference type="InterPro" id="IPR025877">
    <property type="entry name" value="MobA-like_NTP_Trfase"/>
</dbReference>
<feature type="binding site" evidence="8">
    <location>
        <position position="36"/>
    </location>
    <ligand>
        <name>GTP</name>
        <dbReference type="ChEBI" id="CHEBI:37565"/>
    </ligand>
</feature>
<comment type="domain">
    <text evidence="8">The N-terminal domain determines nucleotide recognition and specific binding, while the C-terminal domain determines the specific binding to the target protein.</text>
</comment>
<dbReference type="Pfam" id="PF12804">
    <property type="entry name" value="NTP_transf_3"/>
    <property type="match status" value="1"/>
</dbReference>
<dbReference type="GO" id="GO:0005737">
    <property type="term" value="C:cytoplasm"/>
    <property type="evidence" value="ECO:0007669"/>
    <property type="project" value="UniProtKB-SubCell"/>
</dbReference>